<evidence type="ECO:0000313" key="12">
    <source>
        <dbReference type="Proteomes" id="UP000250321"/>
    </source>
</evidence>
<evidence type="ECO:0000256" key="7">
    <source>
        <dbReference type="ARBA" id="ARBA00023212"/>
    </source>
</evidence>
<feature type="coiled-coil region" evidence="9">
    <location>
        <begin position="155"/>
        <end position="182"/>
    </location>
</feature>
<proteinExistence type="inferred from homology"/>
<comment type="subcellular location">
    <subcellularLocation>
        <location evidence="2">Cytoplasm</location>
        <location evidence="2">Cytoskeleton</location>
    </subcellularLocation>
    <subcellularLocation>
        <location evidence="1">Nucleus</location>
    </subcellularLocation>
</comment>
<evidence type="ECO:0000256" key="1">
    <source>
        <dbReference type="ARBA" id="ARBA00004123"/>
    </source>
</evidence>
<evidence type="ECO:0000256" key="3">
    <source>
        <dbReference type="ARBA" id="ARBA00006187"/>
    </source>
</evidence>
<comment type="similarity">
    <text evidence="3">Belongs to the MAP65/ASE1 family.</text>
</comment>
<dbReference type="GO" id="GO:0005634">
    <property type="term" value="C:nucleus"/>
    <property type="evidence" value="ECO:0007669"/>
    <property type="project" value="UniProtKB-SubCell"/>
</dbReference>
<keyword evidence="5" id="KW-0597">Phosphoprotein</keyword>
<dbReference type="OrthoDB" id="642895at2759"/>
<comment type="caution">
    <text evidence="11">The sequence shown here is derived from an EMBL/GenBank/DDBJ whole genome shotgun (WGS) entry which is preliminary data.</text>
</comment>
<evidence type="ECO:0000256" key="5">
    <source>
        <dbReference type="ARBA" id="ARBA00022553"/>
    </source>
</evidence>
<dbReference type="PANTHER" id="PTHR19321:SF7">
    <property type="entry name" value="65-KDA MICROTUBULE-ASSOCIATED PROTEIN 3"/>
    <property type="match status" value="1"/>
</dbReference>
<evidence type="ECO:0000256" key="4">
    <source>
        <dbReference type="ARBA" id="ARBA00022490"/>
    </source>
</evidence>
<sequence length="726" mass="83409">MFNQRNSNQFVHLETKFEFLLQELQKIWDEVGVPDVERDTMILTIEQECMEVFRTKVDDAKKCKVLLQQEIASYEAEFVDIRSALGEQPPHFDQNASGSLKKKLETIIPQLEAMKMRKVERRDEFFVVLDQLRKISIQICRSTEDSLYKMVVEETDLSLKRLEELRRQLLEYQDEKRNRVNLVMDHLNILNSLCLVLGMDFKHTIHEIHPTLDDSEGEKDVTNNTVDSLANLIQRLRKVKIQRWLTLQNHASALLEMWNLMDTPTEQQTKFQNVTRHIAASESEITEPNMLSTDFLNHVEEEVSRLQQLKSSKLKEIFQKKRLELEEICRQSHMVTETLSAMEYSNEALESGTVDPTCLLEQIELQITRAKEEALSRKEILEKFEKWLAACQEECWLEEYNRDDNRYNAGRGAHLTLKRAEKARALVNKIPGLVEALTSKTTAWERERGLEFLYDGGRLLSMLTEYSTLRQEKEQEKQRQRDMKRFQGQVLAEQEVLYGSKRSPSKSGKKASNRKMSLGGALIRNQNFEKATPLVHPTKKGNCLNRSSSHQRYGVDAPSSGASATGFLDRKENLRDFWSFSKKHSSSAGKALELDSPLIRKPLSPVLSEVSSKVNIANFQEGQKTQQKTNMQAAHIFSEMPVMTPSKPVFVGDEENRTPKTMPIPVPLTPKTMSVQMLTATTPATPFTSGAYKVEKSGQPVEYSFEEVRAGFIHAKSYRHDASLTN</sequence>
<dbReference type="AlphaFoldDB" id="A0A314UT22"/>
<keyword evidence="7" id="KW-0206">Cytoskeleton</keyword>
<keyword evidence="12" id="KW-1185">Reference proteome</keyword>
<reference evidence="11 12" key="1">
    <citation type="submission" date="2018-02" db="EMBL/GenBank/DDBJ databases">
        <title>Draft genome of wild Prunus yedoensis var. nudiflora.</title>
        <authorList>
            <person name="Baek S."/>
            <person name="Kim J.-H."/>
            <person name="Choi K."/>
            <person name="Kim G.-B."/>
            <person name="Cho A."/>
            <person name="Jang H."/>
            <person name="Shin C.-H."/>
            <person name="Yu H.-J."/>
            <person name="Mun J.-H."/>
        </authorList>
    </citation>
    <scope>NUCLEOTIDE SEQUENCE [LARGE SCALE GENOMIC DNA]</scope>
    <source>
        <strain evidence="12">cv. Jeju island</strain>
        <tissue evidence="11">Leaf</tissue>
    </source>
</reference>
<dbReference type="GO" id="GO:0000226">
    <property type="term" value="P:microtubule cytoskeleton organization"/>
    <property type="evidence" value="ECO:0007669"/>
    <property type="project" value="InterPro"/>
</dbReference>
<dbReference type="Gene3D" id="1.20.58.1520">
    <property type="match status" value="1"/>
</dbReference>
<dbReference type="FunFam" id="1.20.58.1520:FF:000002">
    <property type="entry name" value="65-kDa microtubule-associated protein 6"/>
    <property type="match status" value="1"/>
</dbReference>
<organism evidence="11 12">
    <name type="scientific">Prunus yedoensis var. nudiflora</name>
    <dbReference type="NCBI Taxonomy" id="2094558"/>
    <lineage>
        <taxon>Eukaryota</taxon>
        <taxon>Viridiplantae</taxon>
        <taxon>Streptophyta</taxon>
        <taxon>Embryophyta</taxon>
        <taxon>Tracheophyta</taxon>
        <taxon>Spermatophyta</taxon>
        <taxon>Magnoliopsida</taxon>
        <taxon>eudicotyledons</taxon>
        <taxon>Gunneridae</taxon>
        <taxon>Pentapetalae</taxon>
        <taxon>rosids</taxon>
        <taxon>fabids</taxon>
        <taxon>Rosales</taxon>
        <taxon>Rosaceae</taxon>
        <taxon>Amygdaloideae</taxon>
        <taxon>Amygdaleae</taxon>
        <taxon>Prunus</taxon>
    </lineage>
</organism>
<evidence type="ECO:0000313" key="11">
    <source>
        <dbReference type="EMBL" id="PQM39734.1"/>
    </source>
</evidence>
<feature type="region of interest" description="Disordered" evidence="10">
    <location>
        <begin position="529"/>
        <end position="565"/>
    </location>
</feature>
<evidence type="ECO:0000256" key="8">
    <source>
        <dbReference type="ARBA" id="ARBA00023242"/>
    </source>
</evidence>
<dbReference type="EMBL" id="PJQY01003162">
    <property type="protein sequence ID" value="PQM39734.1"/>
    <property type="molecule type" value="Genomic_DNA"/>
</dbReference>
<dbReference type="InterPro" id="IPR007145">
    <property type="entry name" value="MAP65_Ase1_PRC1"/>
</dbReference>
<dbReference type="GO" id="GO:0005874">
    <property type="term" value="C:microtubule"/>
    <property type="evidence" value="ECO:0007669"/>
    <property type="project" value="UniProtKB-KW"/>
</dbReference>
<keyword evidence="9" id="KW-0175">Coiled coil</keyword>
<keyword evidence="8" id="KW-0539">Nucleus</keyword>
<keyword evidence="6" id="KW-0493">Microtubule</keyword>
<dbReference type="STRING" id="2094558.A0A314UT22"/>
<dbReference type="GO" id="GO:0005737">
    <property type="term" value="C:cytoplasm"/>
    <property type="evidence" value="ECO:0007669"/>
    <property type="project" value="TreeGrafter"/>
</dbReference>
<dbReference type="Proteomes" id="UP000250321">
    <property type="component" value="Unassembled WGS sequence"/>
</dbReference>
<accession>A0A314UT22</accession>
<gene>
    <name evidence="11" type="ORF">Pyn_30493</name>
</gene>
<dbReference type="Pfam" id="PF03999">
    <property type="entry name" value="MAP65_ASE1"/>
    <property type="match status" value="1"/>
</dbReference>
<protein>
    <submittedName>
        <fullName evidence="11">65-kDa microtubule-associated protein 9</fullName>
    </submittedName>
</protein>
<name>A0A314UT22_PRUYE</name>
<evidence type="ECO:0000256" key="6">
    <source>
        <dbReference type="ARBA" id="ARBA00022701"/>
    </source>
</evidence>
<keyword evidence="4" id="KW-0963">Cytoplasm</keyword>
<evidence type="ECO:0000256" key="2">
    <source>
        <dbReference type="ARBA" id="ARBA00004245"/>
    </source>
</evidence>
<evidence type="ECO:0000256" key="10">
    <source>
        <dbReference type="SAM" id="MobiDB-lite"/>
    </source>
</evidence>
<dbReference type="PANTHER" id="PTHR19321">
    <property type="entry name" value="PROTEIN REGULATOR OF CYTOKINESIS 1 PRC1-RELATED"/>
    <property type="match status" value="1"/>
</dbReference>
<dbReference type="GO" id="GO:0005819">
    <property type="term" value="C:spindle"/>
    <property type="evidence" value="ECO:0007669"/>
    <property type="project" value="TreeGrafter"/>
</dbReference>
<dbReference type="GO" id="GO:0008017">
    <property type="term" value="F:microtubule binding"/>
    <property type="evidence" value="ECO:0007669"/>
    <property type="project" value="InterPro"/>
</dbReference>
<evidence type="ECO:0000256" key="9">
    <source>
        <dbReference type="SAM" id="Coils"/>
    </source>
</evidence>